<keyword evidence="4" id="KW-0805">Transcription regulation</keyword>
<feature type="compositionally biased region" description="Pro residues" evidence="10">
    <location>
        <begin position="636"/>
        <end position="647"/>
    </location>
</feature>
<dbReference type="GO" id="GO:0000785">
    <property type="term" value="C:chromatin"/>
    <property type="evidence" value="ECO:0007669"/>
    <property type="project" value="TreeGrafter"/>
</dbReference>
<feature type="domain" description="HMG box" evidence="11">
    <location>
        <begin position="189"/>
        <end position="265"/>
    </location>
</feature>
<sequence length="659" mass="72739">MEAPAEPRRPAAAAARKAGAPRAVGTIKTEAPEENGEVKVVPRGAPQWPLLEACWGSPPLRGAAEPGPQSPHQSSSHPGQEEDGAETDFDVDTDVIEVIEIKQECQSPGPVSGHAGTFHHKQTGDAPVETLPANQDQMVHLVGLLNGEKVYKLPAGGSTCTFDVPHLKSSQPRKRNKVQEQVEENRPYIKKPLNAFMVFMREHRPFIDEEVKRKGNGVVNMHLAQTVGLLGAGQWKMMTKEQQAIYYQEAERQRQLHKQLYPEWSNGDNYGRKLYQEERRRVSTKSRGPRGTERSLEPQWTRPARASAAHQETRCLLPQKDEASLVKLSGNQEHILSFVGLLNGEKVYKLASGTSSSSPCLRLEPSQPSHRKSGGETPRPKFQTAGAPRAVGTIKTEAPEGDAAAPPPPTQRTERLKWSPEGPLSGPSWRPAGEEPRSPGPQSPHQSSSHPGQEEDGAETDFDVDTDVIEVIEIKQECQSPGPVSGHAGTFHHKQPPVLAPLGLWVLTCAPVCRNGEKVYKLPAGGSTCTFDVPHLKSSQPSRKRNKVQEQVEENRPYIKKPLNAFMVFMREHRPFIDEEVKRKGNGVVNMHLAQTVGLLGAGQEQQAIYYQEAERQRQLHKQLYPEWSNGDNYVSPPPGGLRGPPPARRRASPLCLCF</sequence>
<dbReference type="GO" id="GO:1990907">
    <property type="term" value="C:beta-catenin-TCF complex"/>
    <property type="evidence" value="ECO:0007669"/>
    <property type="project" value="TreeGrafter"/>
</dbReference>
<feature type="compositionally biased region" description="Low complexity" evidence="10">
    <location>
        <begin position="66"/>
        <end position="78"/>
    </location>
</feature>
<dbReference type="EMBL" id="CAAE01008803">
    <property type="protein sequence ID" value="CAF91536.1"/>
    <property type="molecule type" value="Genomic_DNA"/>
</dbReference>
<dbReference type="InterPro" id="IPR009071">
    <property type="entry name" value="HMG_box_dom"/>
</dbReference>
<evidence type="ECO:0000256" key="5">
    <source>
        <dbReference type="ARBA" id="ARBA00023125"/>
    </source>
</evidence>
<dbReference type="PANTHER" id="PTHR10373">
    <property type="entry name" value="TRANSCRIPTION FACTOR 7 FAMILY MEMBER"/>
    <property type="match status" value="1"/>
</dbReference>
<evidence type="ECO:0000256" key="2">
    <source>
        <dbReference type="ARBA" id="ARBA00006569"/>
    </source>
</evidence>
<reference evidence="12" key="2">
    <citation type="submission" date="2004-02" db="EMBL/GenBank/DDBJ databases">
        <authorList>
            <consortium name="Genoscope"/>
            <consortium name="Whitehead Institute Centre for Genome Research"/>
        </authorList>
    </citation>
    <scope>NUCLEOTIDE SEQUENCE</scope>
</reference>
<evidence type="ECO:0000256" key="3">
    <source>
        <dbReference type="ARBA" id="ARBA00022687"/>
    </source>
</evidence>
<gene>
    <name evidence="12" type="ORF">GSTENG00006353001</name>
</gene>
<dbReference type="AlphaFoldDB" id="Q4T6E6"/>
<comment type="caution">
    <text evidence="12">The sequence shown here is derived from an EMBL/GenBank/DDBJ whole genome shotgun (WGS) entry which is preliminary data.</text>
</comment>
<dbReference type="GO" id="GO:0000981">
    <property type="term" value="F:DNA-binding transcription factor activity, RNA polymerase II-specific"/>
    <property type="evidence" value="ECO:0007669"/>
    <property type="project" value="TreeGrafter"/>
</dbReference>
<feature type="region of interest" description="Disordered" evidence="10">
    <location>
        <begin position="352"/>
        <end position="459"/>
    </location>
</feature>
<dbReference type="PROSITE" id="PS50118">
    <property type="entry name" value="HMG_BOX_2"/>
    <property type="match status" value="2"/>
</dbReference>
<name>Q4T6E6_TETNG</name>
<dbReference type="GO" id="GO:0000978">
    <property type="term" value="F:RNA polymerase II cis-regulatory region sequence-specific DNA binding"/>
    <property type="evidence" value="ECO:0007669"/>
    <property type="project" value="TreeGrafter"/>
</dbReference>
<comment type="subcellular location">
    <subcellularLocation>
        <location evidence="1">Nucleus</location>
    </subcellularLocation>
</comment>
<dbReference type="Pfam" id="PF00505">
    <property type="entry name" value="HMG_box"/>
    <property type="match status" value="2"/>
</dbReference>
<feature type="region of interest" description="Disordered" evidence="10">
    <location>
        <begin position="275"/>
        <end position="312"/>
    </location>
</feature>
<reference evidence="12" key="1">
    <citation type="journal article" date="2004" name="Nature">
        <title>Genome duplication in the teleost fish Tetraodon nigroviridis reveals the early vertebrate proto-karyotype.</title>
        <authorList>
            <person name="Jaillon O."/>
            <person name="Aury J.-M."/>
            <person name="Brunet F."/>
            <person name="Petit J.-L."/>
            <person name="Stange-Thomann N."/>
            <person name="Mauceli E."/>
            <person name="Bouneau L."/>
            <person name="Fischer C."/>
            <person name="Ozouf-Costaz C."/>
            <person name="Bernot A."/>
            <person name="Nicaud S."/>
            <person name="Jaffe D."/>
            <person name="Fisher S."/>
            <person name="Lutfalla G."/>
            <person name="Dossat C."/>
            <person name="Segurens B."/>
            <person name="Dasilva C."/>
            <person name="Salanoubat M."/>
            <person name="Levy M."/>
            <person name="Boudet N."/>
            <person name="Castellano S."/>
            <person name="Anthouard V."/>
            <person name="Jubin C."/>
            <person name="Castelli V."/>
            <person name="Katinka M."/>
            <person name="Vacherie B."/>
            <person name="Biemont C."/>
            <person name="Skalli Z."/>
            <person name="Cattolico L."/>
            <person name="Poulain J."/>
            <person name="De Berardinis V."/>
            <person name="Cruaud C."/>
            <person name="Duprat S."/>
            <person name="Brottier P."/>
            <person name="Coutanceau J.-P."/>
            <person name="Gouzy J."/>
            <person name="Parra G."/>
            <person name="Lardier G."/>
            <person name="Chapple C."/>
            <person name="McKernan K.J."/>
            <person name="McEwan P."/>
            <person name="Bosak S."/>
            <person name="Kellis M."/>
            <person name="Volff J.-N."/>
            <person name="Guigo R."/>
            <person name="Zody M.C."/>
            <person name="Mesirov J."/>
            <person name="Lindblad-Toh K."/>
            <person name="Birren B."/>
            <person name="Nusbaum C."/>
            <person name="Kahn D."/>
            <person name="Robinson-Rechavi M."/>
            <person name="Laudet V."/>
            <person name="Schachter V."/>
            <person name="Quetier F."/>
            <person name="Saurin W."/>
            <person name="Scarpelli C."/>
            <person name="Wincker P."/>
            <person name="Lander E.S."/>
            <person name="Weissenbach J."/>
            <person name="Roest Crollius H."/>
        </authorList>
    </citation>
    <scope>NUCLEOTIDE SEQUENCE [LARGE SCALE GENOMIC DNA]</scope>
</reference>
<keyword evidence="6" id="KW-0010">Activator</keyword>
<comment type="similarity">
    <text evidence="2">Belongs to the TCF/LEF family.</text>
</comment>
<dbReference type="SMART" id="SM00398">
    <property type="entry name" value="HMG"/>
    <property type="match status" value="2"/>
</dbReference>
<dbReference type="GO" id="GO:0060070">
    <property type="term" value="P:canonical Wnt signaling pathway"/>
    <property type="evidence" value="ECO:0007669"/>
    <property type="project" value="TreeGrafter"/>
</dbReference>
<evidence type="ECO:0000256" key="8">
    <source>
        <dbReference type="ARBA" id="ARBA00023242"/>
    </source>
</evidence>
<dbReference type="InterPro" id="IPR024940">
    <property type="entry name" value="TCF/LEF"/>
</dbReference>
<keyword evidence="7" id="KW-0804">Transcription</keyword>
<feature type="region of interest" description="Disordered" evidence="10">
    <location>
        <begin position="1"/>
        <end position="86"/>
    </location>
</feature>
<dbReference type="OrthoDB" id="8858797at2759"/>
<feature type="region of interest" description="Disordered" evidence="10">
    <location>
        <begin position="630"/>
        <end position="649"/>
    </location>
</feature>
<dbReference type="InterPro" id="IPR036910">
    <property type="entry name" value="HMG_box_dom_sf"/>
</dbReference>
<feature type="compositionally biased region" description="Low complexity" evidence="10">
    <location>
        <begin position="10"/>
        <end position="23"/>
    </location>
</feature>
<evidence type="ECO:0000256" key="4">
    <source>
        <dbReference type="ARBA" id="ARBA00023015"/>
    </source>
</evidence>
<accession>Q4T6E6</accession>
<organism evidence="12">
    <name type="scientific">Tetraodon nigroviridis</name>
    <name type="common">Spotted green pufferfish</name>
    <name type="synonym">Chelonodon nigroviridis</name>
    <dbReference type="NCBI Taxonomy" id="99883"/>
    <lineage>
        <taxon>Eukaryota</taxon>
        <taxon>Metazoa</taxon>
        <taxon>Chordata</taxon>
        <taxon>Craniata</taxon>
        <taxon>Vertebrata</taxon>
        <taxon>Euteleostomi</taxon>
        <taxon>Actinopterygii</taxon>
        <taxon>Neopterygii</taxon>
        <taxon>Teleostei</taxon>
        <taxon>Neoteleostei</taxon>
        <taxon>Acanthomorphata</taxon>
        <taxon>Eupercaria</taxon>
        <taxon>Tetraodontiformes</taxon>
        <taxon>Tetradontoidea</taxon>
        <taxon>Tetraodontidae</taxon>
        <taxon>Tetraodon</taxon>
    </lineage>
</organism>
<dbReference type="Gene3D" id="1.10.30.10">
    <property type="entry name" value="High mobility group box domain"/>
    <property type="match status" value="2"/>
</dbReference>
<keyword evidence="8 9" id="KW-0539">Nucleus</keyword>
<dbReference type="SUPFAM" id="SSF47095">
    <property type="entry name" value="HMG-box"/>
    <property type="match status" value="2"/>
</dbReference>
<proteinExistence type="inferred from homology"/>
<feature type="DNA-binding region" description="HMG box" evidence="9">
    <location>
        <begin position="189"/>
        <end position="265"/>
    </location>
</feature>
<evidence type="ECO:0000259" key="11">
    <source>
        <dbReference type="PROSITE" id="PS50118"/>
    </source>
</evidence>
<dbReference type="KEGG" id="tng:GSTEN00006353G001"/>
<dbReference type="PANTHER" id="PTHR10373:SF38">
    <property type="entry name" value="PROTEIN PANGOLIN, ISOFORM J"/>
    <property type="match status" value="1"/>
</dbReference>
<keyword evidence="5 9" id="KW-0238">DNA-binding</keyword>
<evidence type="ECO:0000256" key="9">
    <source>
        <dbReference type="PROSITE-ProRule" id="PRU00267"/>
    </source>
</evidence>
<evidence type="ECO:0000313" key="12">
    <source>
        <dbReference type="EMBL" id="CAF91536.1"/>
    </source>
</evidence>
<evidence type="ECO:0000256" key="10">
    <source>
        <dbReference type="SAM" id="MobiDB-lite"/>
    </source>
</evidence>
<protein>
    <submittedName>
        <fullName evidence="12">(spotted green pufferfish) hypothetical protein</fullName>
    </submittedName>
</protein>
<feature type="DNA-binding region" description="HMG box" evidence="9">
    <location>
        <begin position="559"/>
        <end position="629"/>
    </location>
</feature>
<evidence type="ECO:0000256" key="1">
    <source>
        <dbReference type="ARBA" id="ARBA00004123"/>
    </source>
</evidence>
<feature type="domain" description="HMG box" evidence="11">
    <location>
        <begin position="559"/>
        <end position="629"/>
    </location>
</feature>
<evidence type="ECO:0000256" key="7">
    <source>
        <dbReference type="ARBA" id="ARBA00023163"/>
    </source>
</evidence>
<keyword evidence="3" id="KW-0879">Wnt signaling pathway</keyword>
<evidence type="ECO:0000256" key="6">
    <source>
        <dbReference type="ARBA" id="ARBA00023159"/>
    </source>
</evidence>